<protein>
    <recommendedName>
        <fullName evidence="3">Pol protein</fullName>
    </recommendedName>
</protein>
<name>A0A2P4X3V9_9STRA</name>
<gene>
    <name evidence="1" type="ORF">PHPALM_30930</name>
</gene>
<proteinExistence type="predicted"/>
<dbReference type="Gene3D" id="1.10.340.70">
    <property type="match status" value="1"/>
</dbReference>
<sequence length="169" mass="19520">MKYAIVKFRVHLLGPIPFVIYTVQAVLRTATNSPHLSQRMARWLSFFAEYNFRVECKPGQINVLANPLPRRSDYELAHTDENYTPTVRFLSEGKDAKVDRLSPLQRAQLNRYELTVGLLCYRVDPGYPPRVIFPDDEGPKYDMLLEAHDAPMSGYFGREKTYQAVSQTF</sequence>
<dbReference type="OrthoDB" id="107409at2759"/>
<dbReference type="AlphaFoldDB" id="A0A2P4X3V9"/>
<dbReference type="Proteomes" id="UP000237271">
    <property type="component" value="Unassembled WGS sequence"/>
</dbReference>
<evidence type="ECO:0008006" key="3">
    <source>
        <dbReference type="Google" id="ProtNLM"/>
    </source>
</evidence>
<evidence type="ECO:0000313" key="1">
    <source>
        <dbReference type="EMBL" id="POM60237.1"/>
    </source>
</evidence>
<organism evidence="1 2">
    <name type="scientific">Phytophthora palmivora</name>
    <dbReference type="NCBI Taxonomy" id="4796"/>
    <lineage>
        <taxon>Eukaryota</taxon>
        <taxon>Sar</taxon>
        <taxon>Stramenopiles</taxon>
        <taxon>Oomycota</taxon>
        <taxon>Peronosporomycetes</taxon>
        <taxon>Peronosporales</taxon>
        <taxon>Peronosporaceae</taxon>
        <taxon>Phytophthora</taxon>
    </lineage>
</organism>
<evidence type="ECO:0000313" key="2">
    <source>
        <dbReference type="Proteomes" id="UP000237271"/>
    </source>
</evidence>
<keyword evidence="2" id="KW-1185">Reference proteome</keyword>
<comment type="caution">
    <text evidence="1">The sequence shown here is derived from an EMBL/GenBank/DDBJ whole genome shotgun (WGS) entry which is preliminary data.</text>
</comment>
<accession>A0A2P4X3V9</accession>
<reference evidence="1 2" key="1">
    <citation type="journal article" date="2017" name="Genome Biol. Evol.">
        <title>Phytophthora megakarya and P. palmivora, closely related causal agents of cacao black pod rot, underwent increases in genome sizes and gene numbers by different mechanisms.</title>
        <authorList>
            <person name="Ali S.S."/>
            <person name="Shao J."/>
            <person name="Lary D.J."/>
            <person name="Kronmiller B."/>
            <person name="Shen D."/>
            <person name="Strem M.D."/>
            <person name="Amoako-Attah I."/>
            <person name="Akrofi A.Y."/>
            <person name="Begoude B.A."/>
            <person name="Ten Hoopen G.M."/>
            <person name="Coulibaly K."/>
            <person name="Kebe B.I."/>
            <person name="Melnick R.L."/>
            <person name="Guiltinan M.J."/>
            <person name="Tyler B.M."/>
            <person name="Meinhardt L.W."/>
            <person name="Bailey B.A."/>
        </authorList>
    </citation>
    <scope>NUCLEOTIDE SEQUENCE [LARGE SCALE GENOMIC DNA]</scope>
    <source>
        <strain evidence="2">sbr112.9</strain>
    </source>
</reference>
<dbReference type="EMBL" id="NCKW01016912">
    <property type="protein sequence ID" value="POM60237.1"/>
    <property type="molecule type" value="Genomic_DNA"/>
</dbReference>